<sequence>MSERTLETSEHDECVAGRQYRVHVSGRSSTDGAATILLVHGIGMTHASLDPVQHRLPAGIRCLNVDLAGFGSTERPRRAVPIEEYAADLAEVVDRLDAWPIVATGHSMGTQVVLELARLRPKGVRTLVMVGPVVDDARRTVPRQAVDLARDTFGEPLPVNALVLRDYVRGGIRWYVAVLREMMRYPTLERMRECPVPAIVVRGRHDPIARADWCVRLVEAAPGEARLLTVQGDHHVVPWTSPEWLAAELATLARGSDVGGY</sequence>
<dbReference type="InterPro" id="IPR029058">
    <property type="entry name" value="AB_hydrolase_fold"/>
</dbReference>
<proteinExistence type="predicted"/>
<dbReference type="Proteomes" id="UP000199482">
    <property type="component" value="Chromosome I"/>
</dbReference>
<dbReference type="AlphaFoldDB" id="A0A1H1RA55"/>
<dbReference type="RefSeq" id="WP_157674938.1">
    <property type="nucleotide sequence ID" value="NZ_BMDN01000003.1"/>
</dbReference>
<dbReference type="STRING" id="589382.SAMN04489721_1124"/>
<dbReference type="InterPro" id="IPR050266">
    <property type="entry name" value="AB_hydrolase_sf"/>
</dbReference>
<dbReference type="EMBL" id="SODL02000003">
    <property type="protein sequence ID" value="MCP2367593.1"/>
    <property type="molecule type" value="Genomic_DNA"/>
</dbReference>
<evidence type="ECO:0000313" key="4">
    <source>
        <dbReference type="EMBL" id="SDS32386.1"/>
    </source>
</evidence>
<dbReference type="PANTHER" id="PTHR43798">
    <property type="entry name" value="MONOACYLGLYCEROL LIPASE"/>
    <property type="match status" value="1"/>
</dbReference>
<evidence type="ECO:0000313" key="5">
    <source>
        <dbReference type="Proteomes" id="UP000199482"/>
    </source>
</evidence>
<reference evidence="4" key="1">
    <citation type="submission" date="2016-10" db="EMBL/GenBank/DDBJ databases">
        <authorList>
            <person name="de Groot N.N."/>
        </authorList>
    </citation>
    <scope>NUCLEOTIDE SEQUENCE [LARGE SCALE GENOMIC DNA]</scope>
    <source>
        <strain evidence="4">CPCC 202695</strain>
    </source>
</reference>
<dbReference type="Gene3D" id="3.40.50.1820">
    <property type="entry name" value="alpha/beta hydrolase"/>
    <property type="match status" value="1"/>
</dbReference>
<protein>
    <submittedName>
        <fullName evidence="4">Pimeloyl-ACP methyl ester carboxylesterase</fullName>
    </submittedName>
</protein>
<dbReference type="Pfam" id="PF12697">
    <property type="entry name" value="Abhydrolase_6"/>
    <property type="match status" value="1"/>
</dbReference>
<dbReference type="EMBL" id="LT629755">
    <property type="protein sequence ID" value="SDS32386.1"/>
    <property type="molecule type" value="Genomic_DNA"/>
</dbReference>
<reference evidence="3" key="3">
    <citation type="submission" date="2022-06" db="EMBL/GenBank/DDBJ databases">
        <title>Genomic Encyclopedia of Type Strains, Phase III (KMG-III): the genomes of soil and plant-associated and newly described type strains.</title>
        <authorList>
            <person name="Whitman W."/>
        </authorList>
    </citation>
    <scope>NUCLEOTIDE SEQUENCE</scope>
    <source>
        <strain evidence="3">CPCC 202695</strain>
    </source>
</reference>
<accession>A0A1H1RA55</accession>
<feature type="domain" description="AB hydrolase-1" evidence="2">
    <location>
        <begin position="36"/>
        <end position="247"/>
    </location>
</feature>
<dbReference type="GO" id="GO:0016020">
    <property type="term" value="C:membrane"/>
    <property type="evidence" value="ECO:0007669"/>
    <property type="project" value="TreeGrafter"/>
</dbReference>
<evidence type="ECO:0000313" key="6">
    <source>
        <dbReference type="Proteomes" id="UP000893823"/>
    </source>
</evidence>
<dbReference type="PANTHER" id="PTHR43798:SF31">
    <property type="entry name" value="AB HYDROLASE SUPERFAMILY PROTEIN YCLE"/>
    <property type="match status" value="1"/>
</dbReference>
<gene>
    <name evidence="3" type="ORF">BCL57_001752</name>
    <name evidence="4" type="ORF">SAMN04489721_1124</name>
</gene>
<organism evidence="4 5">
    <name type="scientific">Agromyces flavus</name>
    <dbReference type="NCBI Taxonomy" id="589382"/>
    <lineage>
        <taxon>Bacteria</taxon>
        <taxon>Bacillati</taxon>
        <taxon>Actinomycetota</taxon>
        <taxon>Actinomycetes</taxon>
        <taxon>Micrococcales</taxon>
        <taxon>Microbacteriaceae</taxon>
        <taxon>Agromyces</taxon>
    </lineage>
</organism>
<keyword evidence="6" id="KW-1185">Reference proteome</keyword>
<dbReference type="GO" id="GO:0016787">
    <property type="term" value="F:hydrolase activity"/>
    <property type="evidence" value="ECO:0007669"/>
    <property type="project" value="UniProtKB-KW"/>
</dbReference>
<reference evidence="5" key="2">
    <citation type="submission" date="2016-10" db="EMBL/GenBank/DDBJ databases">
        <authorList>
            <person name="Varghese N."/>
            <person name="Submissions S."/>
        </authorList>
    </citation>
    <scope>NUCLEOTIDE SEQUENCE [LARGE SCALE GENOMIC DNA]</scope>
    <source>
        <strain evidence="5">CPCC 202695</strain>
    </source>
</reference>
<evidence type="ECO:0000259" key="2">
    <source>
        <dbReference type="Pfam" id="PF12697"/>
    </source>
</evidence>
<name>A0A1H1RA55_9MICO</name>
<dbReference type="Proteomes" id="UP000893823">
    <property type="component" value="Unassembled WGS sequence"/>
</dbReference>
<dbReference type="InterPro" id="IPR000073">
    <property type="entry name" value="AB_hydrolase_1"/>
</dbReference>
<evidence type="ECO:0000313" key="3">
    <source>
        <dbReference type="EMBL" id="MCP2367593.1"/>
    </source>
</evidence>
<keyword evidence="1" id="KW-0378">Hydrolase</keyword>
<evidence type="ECO:0000256" key="1">
    <source>
        <dbReference type="ARBA" id="ARBA00022801"/>
    </source>
</evidence>
<dbReference type="SUPFAM" id="SSF53474">
    <property type="entry name" value="alpha/beta-Hydrolases"/>
    <property type="match status" value="1"/>
</dbReference>